<protein>
    <submittedName>
        <fullName evidence="2">Uncharacterized protein</fullName>
    </submittedName>
</protein>
<sequence>MESGIHVGKMKERDEGKGKGERISAPNNYSVSPLNINMWSGTCVARAAKERTEEFSSELNG</sequence>
<evidence type="ECO:0000313" key="2">
    <source>
        <dbReference type="EMBL" id="ESA15468.1"/>
    </source>
</evidence>
<gene>
    <name evidence="2" type="ORF">GLOINDRAFT_23867</name>
</gene>
<proteinExistence type="predicted"/>
<accession>U9UA57</accession>
<dbReference type="AlphaFoldDB" id="U9UA57"/>
<dbReference type="EMBL" id="KI281976">
    <property type="protein sequence ID" value="ESA15468.1"/>
    <property type="molecule type" value="Genomic_DNA"/>
</dbReference>
<name>U9UA57_RHIID</name>
<feature type="compositionally biased region" description="Basic and acidic residues" evidence="1">
    <location>
        <begin position="9"/>
        <end position="22"/>
    </location>
</feature>
<evidence type="ECO:0000256" key="1">
    <source>
        <dbReference type="SAM" id="MobiDB-lite"/>
    </source>
</evidence>
<organism evidence="2">
    <name type="scientific">Rhizophagus irregularis (strain DAOM 181602 / DAOM 197198 / MUCL 43194)</name>
    <name type="common">Arbuscular mycorrhizal fungus</name>
    <name type="synonym">Glomus intraradices</name>
    <dbReference type="NCBI Taxonomy" id="747089"/>
    <lineage>
        <taxon>Eukaryota</taxon>
        <taxon>Fungi</taxon>
        <taxon>Fungi incertae sedis</taxon>
        <taxon>Mucoromycota</taxon>
        <taxon>Glomeromycotina</taxon>
        <taxon>Glomeromycetes</taxon>
        <taxon>Glomerales</taxon>
        <taxon>Glomeraceae</taxon>
        <taxon>Rhizophagus</taxon>
    </lineage>
</organism>
<feature type="region of interest" description="Disordered" evidence="1">
    <location>
        <begin position="1"/>
        <end position="31"/>
    </location>
</feature>
<reference evidence="2" key="1">
    <citation type="submission" date="2013-07" db="EMBL/GenBank/DDBJ databases">
        <title>The genome of an arbuscular mycorrhizal fungus provides insights into the evolution of the oldest plant symbiosis.</title>
        <authorList>
            <consortium name="DOE Joint Genome Institute"/>
            <person name="Tisserant E."/>
            <person name="Malbreil M."/>
            <person name="Kuo A."/>
            <person name="Kohler A."/>
            <person name="Symeonidi A."/>
            <person name="Balestrini R."/>
            <person name="Charron P."/>
            <person name="Duensing N."/>
            <person name="Frei-dit-Frey N."/>
            <person name="Gianinazzi-Pearson V."/>
            <person name="Gilbert B."/>
            <person name="Handa Y."/>
            <person name="Hijri M."/>
            <person name="Kaul R."/>
            <person name="Kawaguchi M."/>
            <person name="Krajinski F."/>
            <person name="Lammers P."/>
            <person name="Lapierre D."/>
            <person name="Masclaux F.G."/>
            <person name="Murat C."/>
            <person name="Morin E."/>
            <person name="Ndikumana S."/>
            <person name="Pagni M."/>
            <person name="Petitpierre D."/>
            <person name="Requena N."/>
            <person name="Rosikiewicz P."/>
            <person name="Riley R."/>
            <person name="Saito K."/>
            <person name="San Clemente H."/>
            <person name="Shapiro H."/>
            <person name="van Tuinen D."/>
            <person name="Becard G."/>
            <person name="Bonfante P."/>
            <person name="Paszkowski U."/>
            <person name="Shachar-Hill Y."/>
            <person name="Young J.P."/>
            <person name="Sanders I.R."/>
            <person name="Henrissat B."/>
            <person name="Rensing S.A."/>
            <person name="Grigoriev I.V."/>
            <person name="Corradi N."/>
            <person name="Roux C."/>
            <person name="Martin F."/>
        </authorList>
    </citation>
    <scope>NUCLEOTIDE SEQUENCE</scope>
    <source>
        <strain evidence="2">DAOM 197198</strain>
    </source>
</reference>
<dbReference type="HOGENOM" id="CLU_2923797_0_0_1"/>